<dbReference type="GO" id="GO:0046872">
    <property type="term" value="F:metal ion binding"/>
    <property type="evidence" value="ECO:0007669"/>
    <property type="project" value="UniProtKB-KW"/>
</dbReference>
<organism evidence="26 27">
    <name type="scientific">Methylotenera mobilis</name>
    <dbReference type="NCBI Taxonomy" id="359408"/>
    <lineage>
        <taxon>Bacteria</taxon>
        <taxon>Pseudomonadati</taxon>
        <taxon>Pseudomonadota</taxon>
        <taxon>Betaproteobacteria</taxon>
        <taxon>Nitrosomonadales</taxon>
        <taxon>Methylophilaceae</taxon>
        <taxon>Methylotenera</taxon>
    </lineage>
</organism>
<evidence type="ECO:0000256" key="18">
    <source>
        <dbReference type="ARBA" id="ARBA00023209"/>
    </source>
</evidence>
<feature type="transmembrane region" description="Helical" evidence="24">
    <location>
        <begin position="118"/>
        <end position="139"/>
    </location>
</feature>
<evidence type="ECO:0000256" key="7">
    <source>
        <dbReference type="ARBA" id="ARBA00022519"/>
    </source>
</evidence>
<evidence type="ECO:0000256" key="16">
    <source>
        <dbReference type="ARBA" id="ARBA00023098"/>
    </source>
</evidence>
<dbReference type="InterPro" id="IPR033718">
    <property type="entry name" value="DAGK_prok"/>
</dbReference>
<keyword evidence="17 24" id="KW-0472">Membrane</keyword>
<dbReference type="GO" id="GO:0004143">
    <property type="term" value="F:ATP-dependent diacylglycerol kinase activity"/>
    <property type="evidence" value="ECO:0007669"/>
    <property type="project" value="UniProtKB-EC"/>
</dbReference>
<sequence length="140" mass="15064">MLTPSNKPAEQSQNSKHLATSPFKGKTGIRRLINAFGYSLEGFKAAFVHEDAFRQEVFLAIVLVPLAVYLGESPVEQALLIASVLLVLIVELLNSAIEAAVDHTSTEHHALAKQAKDIGSAAVFIALLIVAVVWCLVLFA</sequence>
<dbReference type="InterPro" id="IPR036945">
    <property type="entry name" value="DAGK_sf"/>
</dbReference>
<evidence type="ECO:0000256" key="25">
    <source>
        <dbReference type="SAM" id="MobiDB-lite"/>
    </source>
</evidence>
<feature type="binding site" evidence="23">
    <location>
        <position position="98"/>
    </location>
    <ligand>
        <name>a divalent metal cation</name>
        <dbReference type="ChEBI" id="CHEBI:60240"/>
    </ligand>
</feature>
<evidence type="ECO:0000256" key="14">
    <source>
        <dbReference type="ARBA" id="ARBA00022842"/>
    </source>
</evidence>
<gene>
    <name evidence="26" type="ORF">DCW48_07775</name>
</gene>
<dbReference type="PANTHER" id="PTHR34299">
    <property type="entry name" value="DIACYLGLYCEROL KINASE"/>
    <property type="match status" value="1"/>
</dbReference>
<dbReference type="AlphaFoldDB" id="A0A351RBN3"/>
<feature type="binding site" evidence="22">
    <location>
        <position position="31"/>
    </location>
    <ligand>
        <name>ATP</name>
        <dbReference type="ChEBI" id="CHEBI:30616"/>
    </ligand>
</feature>
<comment type="similarity">
    <text evidence="2 24">Belongs to the bacterial diacylglycerol kinase family.</text>
</comment>
<evidence type="ECO:0000256" key="6">
    <source>
        <dbReference type="ARBA" id="ARBA00022516"/>
    </source>
</evidence>
<keyword evidence="13 22" id="KW-0067">ATP-binding</keyword>
<evidence type="ECO:0000256" key="17">
    <source>
        <dbReference type="ARBA" id="ARBA00023136"/>
    </source>
</evidence>
<dbReference type="GO" id="GO:0005524">
    <property type="term" value="F:ATP binding"/>
    <property type="evidence" value="ECO:0007669"/>
    <property type="project" value="UniProtKB-KW"/>
</dbReference>
<name>A0A351RBN3_9PROT</name>
<keyword evidence="5" id="KW-1003">Cell membrane</keyword>
<evidence type="ECO:0000256" key="15">
    <source>
        <dbReference type="ARBA" id="ARBA00022989"/>
    </source>
</evidence>
<evidence type="ECO:0000256" key="21">
    <source>
        <dbReference type="PIRSR" id="PIRSR600829-2"/>
    </source>
</evidence>
<dbReference type="GO" id="GO:0006654">
    <property type="term" value="P:phosphatidic acid biosynthetic process"/>
    <property type="evidence" value="ECO:0007669"/>
    <property type="project" value="InterPro"/>
</dbReference>
<evidence type="ECO:0000313" key="27">
    <source>
        <dbReference type="Proteomes" id="UP000264313"/>
    </source>
</evidence>
<reference evidence="26 27" key="1">
    <citation type="journal article" date="2018" name="Nat. Biotechnol.">
        <title>A standardized bacterial taxonomy based on genome phylogeny substantially revises the tree of life.</title>
        <authorList>
            <person name="Parks D.H."/>
            <person name="Chuvochina M."/>
            <person name="Waite D.W."/>
            <person name="Rinke C."/>
            <person name="Skarshewski A."/>
            <person name="Chaumeil P.A."/>
            <person name="Hugenholtz P."/>
        </authorList>
    </citation>
    <scope>NUCLEOTIDE SEQUENCE [LARGE SCALE GENOMIC DNA]</scope>
    <source>
        <strain evidence="26">UBA9958</strain>
    </source>
</reference>
<evidence type="ECO:0000256" key="2">
    <source>
        <dbReference type="ARBA" id="ARBA00005967"/>
    </source>
</evidence>
<keyword evidence="10 23" id="KW-0479">Metal-binding</keyword>
<dbReference type="EC" id="2.7.1.107" evidence="3 24"/>
<evidence type="ECO:0000256" key="22">
    <source>
        <dbReference type="PIRSR" id="PIRSR600829-3"/>
    </source>
</evidence>
<comment type="caution">
    <text evidence="26">The sequence shown here is derived from an EMBL/GenBank/DDBJ whole genome shotgun (WGS) entry which is preliminary data.</text>
</comment>
<protein>
    <recommendedName>
        <fullName evidence="4 24">Diacylglycerol kinase</fullName>
        <ecNumber evidence="3 24">2.7.1.107</ecNumber>
    </recommendedName>
</protein>
<keyword evidence="19 24" id="KW-1208">Phospholipid metabolism</keyword>
<evidence type="ECO:0000256" key="23">
    <source>
        <dbReference type="PIRSR" id="PIRSR600829-4"/>
    </source>
</evidence>
<dbReference type="Proteomes" id="UP000264313">
    <property type="component" value="Unassembled WGS sequence"/>
</dbReference>
<comment type="catalytic activity">
    <reaction evidence="24">
        <text>a 1,2-diacyl-sn-glycerol + ATP = a 1,2-diacyl-sn-glycero-3-phosphate + ADP + H(+)</text>
        <dbReference type="Rhea" id="RHEA:10272"/>
        <dbReference type="ChEBI" id="CHEBI:15378"/>
        <dbReference type="ChEBI" id="CHEBI:17815"/>
        <dbReference type="ChEBI" id="CHEBI:30616"/>
        <dbReference type="ChEBI" id="CHEBI:58608"/>
        <dbReference type="ChEBI" id="CHEBI:456216"/>
        <dbReference type="EC" id="2.7.1.107"/>
    </reaction>
</comment>
<keyword evidence="8 24" id="KW-0808">Transferase</keyword>
<dbReference type="Pfam" id="PF01219">
    <property type="entry name" value="DAGK_prokar"/>
    <property type="match status" value="1"/>
</dbReference>
<keyword evidence="6" id="KW-0444">Lipid biosynthesis</keyword>
<evidence type="ECO:0000256" key="10">
    <source>
        <dbReference type="ARBA" id="ARBA00022723"/>
    </source>
</evidence>
<dbReference type="Gene3D" id="1.10.287.3610">
    <property type="match status" value="1"/>
</dbReference>
<evidence type="ECO:0000256" key="19">
    <source>
        <dbReference type="ARBA" id="ARBA00023264"/>
    </source>
</evidence>
<dbReference type="STRING" id="1132855.GCA_000384255_00365"/>
<evidence type="ECO:0000313" key="26">
    <source>
        <dbReference type="EMBL" id="HBA09454.1"/>
    </source>
</evidence>
<feature type="active site" description="Proton acceptor" evidence="20">
    <location>
        <position position="91"/>
    </location>
</feature>
<evidence type="ECO:0000256" key="3">
    <source>
        <dbReference type="ARBA" id="ARBA00012133"/>
    </source>
</evidence>
<feature type="binding site" evidence="22">
    <location>
        <begin position="116"/>
        <end position="117"/>
    </location>
    <ligand>
        <name>ATP</name>
        <dbReference type="ChEBI" id="CHEBI:30616"/>
    </ligand>
</feature>
<keyword evidence="9 24" id="KW-0812">Transmembrane</keyword>
<evidence type="ECO:0000256" key="5">
    <source>
        <dbReference type="ARBA" id="ARBA00022475"/>
    </source>
</evidence>
<evidence type="ECO:0000256" key="1">
    <source>
        <dbReference type="ARBA" id="ARBA00004429"/>
    </source>
</evidence>
<feature type="transmembrane region" description="Helical" evidence="24">
    <location>
        <begin position="53"/>
        <end position="71"/>
    </location>
</feature>
<evidence type="ECO:0000256" key="8">
    <source>
        <dbReference type="ARBA" id="ARBA00022679"/>
    </source>
</evidence>
<comment type="subcellular location">
    <subcellularLocation>
        <location evidence="1 24">Cell inner membrane</location>
        <topology evidence="1 24">Multi-pass membrane protein</topology>
    </subcellularLocation>
</comment>
<feature type="binding site" evidence="22">
    <location>
        <position position="38"/>
    </location>
    <ligand>
        <name>ATP</name>
        <dbReference type="ChEBI" id="CHEBI:30616"/>
    </ligand>
</feature>
<keyword evidence="11 22" id="KW-0547">Nucleotide-binding</keyword>
<comment type="cofactor">
    <cofactor evidence="23">
        <name>Mg(2+)</name>
        <dbReference type="ChEBI" id="CHEBI:18420"/>
    </cofactor>
    <text evidence="23">Mn(2+), Zn(2+), Cd(2+) and Co(2+) support activity to lesser extents.</text>
</comment>
<feature type="binding site" evidence="22">
    <location>
        <begin position="107"/>
        <end position="109"/>
    </location>
    <ligand>
        <name>ATP</name>
        <dbReference type="ChEBI" id="CHEBI:30616"/>
    </ligand>
</feature>
<keyword evidence="12 24" id="KW-0418">Kinase</keyword>
<dbReference type="GO" id="GO:0005886">
    <property type="term" value="C:plasma membrane"/>
    <property type="evidence" value="ECO:0007669"/>
    <property type="project" value="UniProtKB-SubCell"/>
</dbReference>
<feature type="binding site" evidence="21">
    <location>
        <position position="91"/>
    </location>
    <ligand>
        <name>substrate</name>
    </ligand>
</feature>
<keyword evidence="15 24" id="KW-1133">Transmembrane helix</keyword>
<dbReference type="PROSITE" id="PS01069">
    <property type="entry name" value="DAGK_PROKAR"/>
    <property type="match status" value="1"/>
</dbReference>
<keyword evidence="16 24" id="KW-0443">Lipid metabolism</keyword>
<evidence type="ECO:0000256" key="4">
    <source>
        <dbReference type="ARBA" id="ARBA00017575"/>
    </source>
</evidence>
<evidence type="ECO:0000256" key="20">
    <source>
        <dbReference type="PIRSR" id="PIRSR600829-1"/>
    </source>
</evidence>
<keyword evidence="14 23" id="KW-0460">Magnesium</keyword>
<feature type="region of interest" description="Disordered" evidence="25">
    <location>
        <begin position="1"/>
        <end position="22"/>
    </location>
</feature>
<evidence type="ECO:0000256" key="11">
    <source>
        <dbReference type="ARBA" id="ARBA00022741"/>
    </source>
</evidence>
<evidence type="ECO:0000256" key="12">
    <source>
        <dbReference type="ARBA" id="ARBA00022777"/>
    </source>
</evidence>
<keyword evidence="7 24" id="KW-0997">Cell inner membrane</keyword>
<feature type="binding site" evidence="22">
    <location>
        <position position="98"/>
    </location>
    <ligand>
        <name>ATP</name>
        <dbReference type="ChEBI" id="CHEBI:30616"/>
    </ligand>
</feature>
<feature type="transmembrane region" description="Helical" evidence="24">
    <location>
        <begin position="77"/>
        <end position="97"/>
    </location>
</feature>
<feature type="binding site" evidence="22">
    <location>
        <position position="50"/>
    </location>
    <ligand>
        <name>ATP</name>
        <dbReference type="ChEBI" id="CHEBI:30616"/>
    </ligand>
</feature>
<feature type="binding site" evidence="21">
    <location>
        <position position="120"/>
    </location>
    <ligand>
        <name>substrate</name>
    </ligand>
</feature>
<dbReference type="InterPro" id="IPR000829">
    <property type="entry name" value="DAGK"/>
</dbReference>
<dbReference type="PANTHER" id="PTHR34299:SF1">
    <property type="entry name" value="DIACYLGLYCEROL KINASE"/>
    <property type="match status" value="1"/>
</dbReference>
<proteinExistence type="inferred from homology"/>
<feature type="binding site" evidence="23">
    <location>
        <position position="50"/>
    </location>
    <ligand>
        <name>a divalent metal cation</name>
        <dbReference type="ChEBI" id="CHEBI:60240"/>
    </ligand>
</feature>
<feature type="binding site" evidence="21">
    <location>
        <begin position="52"/>
        <end position="56"/>
    </location>
    <ligand>
        <name>substrate</name>
    </ligand>
</feature>
<evidence type="ECO:0000256" key="24">
    <source>
        <dbReference type="RuleBase" id="RU363065"/>
    </source>
</evidence>
<feature type="binding site" evidence="21">
    <location>
        <position position="31"/>
    </location>
    <ligand>
        <name>substrate</name>
    </ligand>
</feature>
<feature type="compositionally biased region" description="Polar residues" evidence="25">
    <location>
        <begin position="1"/>
        <end position="18"/>
    </location>
</feature>
<dbReference type="EMBL" id="DNAA01000187">
    <property type="protein sequence ID" value="HBA09454.1"/>
    <property type="molecule type" value="Genomic_DNA"/>
</dbReference>
<accession>A0A351RBN3</accession>
<comment type="function">
    <text evidence="24">Catalyzes the ATP-dependent phosphorylation of sn-l,2-diacylglycerol (DAG) to phosphatidic acid. Involved in the recycling of diacylglycerol produced as a by-product during membrane-derived oligosaccharide (MDO) biosynthesis.</text>
</comment>
<evidence type="ECO:0000256" key="13">
    <source>
        <dbReference type="ARBA" id="ARBA00022840"/>
    </source>
</evidence>
<dbReference type="CDD" id="cd14264">
    <property type="entry name" value="DAGK_IM"/>
    <property type="match status" value="1"/>
</dbReference>
<evidence type="ECO:0000256" key="9">
    <source>
        <dbReference type="ARBA" id="ARBA00022692"/>
    </source>
</evidence>
<keyword evidence="18" id="KW-0594">Phospholipid biosynthesis</keyword>